<dbReference type="AlphaFoldDB" id="A0AAW1XVU1"/>
<dbReference type="Proteomes" id="UP001457282">
    <property type="component" value="Unassembled WGS sequence"/>
</dbReference>
<dbReference type="SUPFAM" id="SSF142695">
    <property type="entry name" value="RibA-like"/>
    <property type="match status" value="1"/>
</dbReference>
<sequence length="149" mass="16653">MGLFHTHCHRSKLDGTEHVVKGSIRNREDVLIRVHSECLTGAVVYLRGHEGRGIDLGHKFQAYNLQDQGHDTVQANIELGLVVDAREYGIGAQLPRDIGVRTMRLMTNKKYLETKRTKMGHVYGSDIQGSSTGFINLNVNKQGLEDSPE</sequence>
<evidence type="ECO:0000256" key="2">
    <source>
        <dbReference type="ARBA" id="ARBA00008976"/>
    </source>
</evidence>
<name>A0AAW1XVU1_RUBAR</name>
<evidence type="ECO:0000313" key="6">
    <source>
        <dbReference type="Proteomes" id="UP001457282"/>
    </source>
</evidence>
<comment type="pathway">
    <text evidence="1">Cofactor biosynthesis; riboflavin biosynthesis.</text>
</comment>
<dbReference type="PANTHER" id="PTHR21327:SF29">
    <property type="entry name" value="GTP CYCLOHYDROLASE-2"/>
    <property type="match status" value="1"/>
</dbReference>
<reference evidence="5 6" key="1">
    <citation type="journal article" date="2023" name="G3 (Bethesda)">
        <title>A chromosome-length genome assembly and annotation of blackberry (Rubus argutus, cv. 'Hillquist').</title>
        <authorList>
            <person name="Bruna T."/>
            <person name="Aryal R."/>
            <person name="Dudchenko O."/>
            <person name="Sargent D.J."/>
            <person name="Mead D."/>
            <person name="Buti M."/>
            <person name="Cavallini A."/>
            <person name="Hytonen T."/>
            <person name="Andres J."/>
            <person name="Pham M."/>
            <person name="Weisz D."/>
            <person name="Mascagni F."/>
            <person name="Usai G."/>
            <person name="Natali L."/>
            <person name="Bassil N."/>
            <person name="Fernandez G.E."/>
            <person name="Lomsadze A."/>
            <person name="Armour M."/>
            <person name="Olukolu B."/>
            <person name="Poorten T."/>
            <person name="Britton C."/>
            <person name="Davik J."/>
            <person name="Ashrafi H."/>
            <person name="Aiden E.L."/>
            <person name="Borodovsky M."/>
            <person name="Worthington M."/>
        </authorList>
    </citation>
    <scope>NUCLEOTIDE SEQUENCE [LARGE SCALE GENOMIC DNA]</scope>
    <source>
        <strain evidence="5">PI 553951</strain>
    </source>
</reference>
<feature type="domain" description="GTP cyclohydrolase II" evidence="4">
    <location>
        <begin position="41"/>
        <end position="110"/>
    </location>
</feature>
<evidence type="ECO:0000313" key="5">
    <source>
        <dbReference type="EMBL" id="KAK9940376.1"/>
    </source>
</evidence>
<proteinExistence type="inferred from homology"/>
<dbReference type="GO" id="GO:0008686">
    <property type="term" value="F:3,4-dihydroxy-2-butanone-4-phosphate synthase activity"/>
    <property type="evidence" value="ECO:0007669"/>
    <property type="project" value="TreeGrafter"/>
</dbReference>
<evidence type="ECO:0000256" key="1">
    <source>
        <dbReference type="ARBA" id="ARBA00005104"/>
    </source>
</evidence>
<dbReference type="InterPro" id="IPR032677">
    <property type="entry name" value="GTP_cyclohydro_II"/>
</dbReference>
<keyword evidence="3" id="KW-0686">Riboflavin biosynthesis</keyword>
<dbReference type="Gene3D" id="3.40.50.10990">
    <property type="entry name" value="GTP cyclohydrolase II"/>
    <property type="match status" value="2"/>
</dbReference>
<dbReference type="GO" id="GO:0009231">
    <property type="term" value="P:riboflavin biosynthetic process"/>
    <property type="evidence" value="ECO:0007669"/>
    <property type="project" value="UniProtKB-KW"/>
</dbReference>
<comment type="caution">
    <text evidence="5">The sequence shown here is derived from an EMBL/GenBank/DDBJ whole genome shotgun (WGS) entry which is preliminary data.</text>
</comment>
<evidence type="ECO:0000259" key="4">
    <source>
        <dbReference type="Pfam" id="PF00925"/>
    </source>
</evidence>
<dbReference type="Pfam" id="PF00925">
    <property type="entry name" value="GTP_cyclohydro2"/>
    <property type="match status" value="1"/>
</dbReference>
<dbReference type="EMBL" id="JBEDUW010000003">
    <property type="protein sequence ID" value="KAK9940376.1"/>
    <property type="molecule type" value="Genomic_DNA"/>
</dbReference>
<keyword evidence="6" id="KW-1185">Reference proteome</keyword>
<dbReference type="GO" id="GO:0005829">
    <property type="term" value="C:cytosol"/>
    <property type="evidence" value="ECO:0007669"/>
    <property type="project" value="TreeGrafter"/>
</dbReference>
<accession>A0AAW1XVU1</accession>
<dbReference type="InterPro" id="IPR036144">
    <property type="entry name" value="RibA-like_sf"/>
</dbReference>
<dbReference type="PANTHER" id="PTHR21327">
    <property type="entry name" value="GTP CYCLOHYDROLASE II-RELATED"/>
    <property type="match status" value="1"/>
</dbReference>
<evidence type="ECO:0000256" key="3">
    <source>
        <dbReference type="ARBA" id="ARBA00022619"/>
    </source>
</evidence>
<protein>
    <recommendedName>
        <fullName evidence="4">GTP cyclohydrolase II domain-containing protein</fullName>
    </recommendedName>
</protein>
<organism evidence="5 6">
    <name type="scientific">Rubus argutus</name>
    <name type="common">Southern blackberry</name>
    <dbReference type="NCBI Taxonomy" id="59490"/>
    <lineage>
        <taxon>Eukaryota</taxon>
        <taxon>Viridiplantae</taxon>
        <taxon>Streptophyta</taxon>
        <taxon>Embryophyta</taxon>
        <taxon>Tracheophyta</taxon>
        <taxon>Spermatophyta</taxon>
        <taxon>Magnoliopsida</taxon>
        <taxon>eudicotyledons</taxon>
        <taxon>Gunneridae</taxon>
        <taxon>Pentapetalae</taxon>
        <taxon>rosids</taxon>
        <taxon>fabids</taxon>
        <taxon>Rosales</taxon>
        <taxon>Rosaceae</taxon>
        <taxon>Rosoideae</taxon>
        <taxon>Rosoideae incertae sedis</taxon>
        <taxon>Rubus</taxon>
    </lineage>
</organism>
<gene>
    <name evidence="5" type="ORF">M0R45_017040</name>
</gene>
<comment type="similarity">
    <text evidence="2">In the C-terminal section; belongs to the GTP cyclohydrolase II family.</text>
</comment>